<dbReference type="Pfam" id="PF17767">
    <property type="entry name" value="NAPRTase_N"/>
    <property type="match status" value="1"/>
</dbReference>
<dbReference type="InterPro" id="IPR013785">
    <property type="entry name" value="Aldolase_TIM"/>
</dbReference>
<comment type="catalytic activity">
    <reaction evidence="8 9">
        <text>5-phospho-alpha-D-ribose 1-diphosphate + nicotinate + ATP + H2O = nicotinate beta-D-ribonucleotide + ADP + phosphate + diphosphate</text>
        <dbReference type="Rhea" id="RHEA:36163"/>
        <dbReference type="ChEBI" id="CHEBI:15377"/>
        <dbReference type="ChEBI" id="CHEBI:30616"/>
        <dbReference type="ChEBI" id="CHEBI:32544"/>
        <dbReference type="ChEBI" id="CHEBI:33019"/>
        <dbReference type="ChEBI" id="CHEBI:43474"/>
        <dbReference type="ChEBI" id="CHEBI:57502"/>
        <dbReference type="ChEBI" id="CHEBI:58017"/>
        <dbReference type="ChEBI" id="CHEBI:456216"/>
        <dbReference type="EC" id="6.3.4.21"/>
    </reaction>
</comment>
<comment type="similarity">
    <text evidence="2 9">Belongs to the NAPRTase family.</text>
</comment>
<evidence type="ECO:0000256" key="7">
    <source>
        <dbReference type="ARBA" id="ARBA00022679"/>
    </source>
</evidence>
<dbReference type="InterPro" id="IPR036068">
    <property type="entry name" value="Nicotinate_pribotase-like_C"/>
</dbReference>
<reference evidence="13" key="1">
    <citation type="submission" date="2016-04" db="EMBL/GenBank/DDBJ databases">
        <authorList>
            <person name="Strapagiel D."/>
            <person name="Borowka P."/>
            <person name="Marciniak B."/>
            <person name="Bakula Z."/>
            <person name="Van Ingen J."/>
            <person name="Safianowska A."/>
            <person name="Dziadek J."/>
            <person name="Jagielski T."/>
        </authorList>
    </citation>
    <scope>NUCLEOTIDE SEQUENCE [LARGE SCALE GENOMIC DNA]</scope>
    <source>
        <strain evidence="13">1010001458</strain>
    </source>
</reference>
<name>A0A163YHR4_9MYCO</name>
<dbReference type="EMBL" id="LWCI01000126">
    <property type="protein sequence ID" value="KZS60456.1"/>
    <property type="molecule type" value="Genomic_DNA"/>
</dbReference>
<evidence type="ECO:0000256" key="2">
    <source>
        <dbReference type="ARBA" id="ARBA00010897"/>
    </source>
</evidence>
<gene>
    <name evidence="12" type="ORF">A4G28_17350</name>
</gene>
<comment type="pathway">
    <text evidence="1 9">Cofactor biosynthesis; NAD(+) biosynthesis; nicotinate D-ribonucleotide from nicotinate: step 1/1.</text>
</comment>
<feature type="domain" description="Nicotinate/nicotinamide phosphoribosyltransferase" evidence="10">
    <location>
        <begin position="154"/>
        <end position="331"/>
    </location>
</feature>
<dbReference type="Proteomes" id="UP000077342">
    <property type="component" value="Unassembled WGS sequence"/>
</dbReference>
<comment type="function">
    <text evidence="9">Catalyzes the first step in the biosynthesis of NAD from nicotinic acid, the ATP-dependent synthesis of beta-nicotinate D-ribonucleotide from nicotinate and 5-phospho-D-ribose 1-phosphate.</text>
</comment>
<protein>
    <recommendedName>
        <fullName evidence="3 9">Nicotinate phosphoribosyltransferase</fullName>
        <ecNumber evidence="3 9">6.3.4.21</ecNumber>
    </recommendedName>
</protein>
<dbReference type="InterPro" id="IPR007229">
    <property type="entry name" value="Nic_PRibTrfase-Fam"/>
</dbReference>
<evidence type="ECO:0000313" key="12">
    <source>
        <dbReference type="EMBL" id="KZS60456.1"/>
    </source>
</evidence>
<dbReference type="Gene3D" id="3.20.20.70">
    <property type="entry name" value="Aldolase class I"/>
    <property type="match status" value="1"/>
</dbReference>
<comment type="caution">
    <text evidence="12">The sequence shown here is derived from an EMBL/GenBank/DDBJ whole genome shotgun (WGS) entry which is preliminary data.</text>
</comment>
<dbReference type="EC" id="6.3.4.21" evidence="3 9"/>
<organism evidence="12 13">
    <name type="scientific">Mycobacterium ostraviense</name>
    <dbReference type="NCBI Taxonomy" id="2738409"/>
    <lineage>
        <taxon>Bacteria</taxon>
        <taxon>Bacillati</taxon>
        <taxon>Actinomycetota</taxon>
        <taxon>Actinomycetes</taxon>
        <taxon>Mycobacteriales</taxon>
        <taxon>Mycobacteriaceae</taxon>
        <taxon>Mycobacterium</taxon>
    </lineage>
</organism>
<dbReference type="Pfam" id="PF04095">
    <property type="entry name" value="NAPRTase"/>
    <property type="match status" value="1"/>
</dbReference>
<sequence length="454" mass="49378">MAIRQDIGALFTDLYQVAMAQAYWTQAMSGTAVFETFFRKLPPSRSYIVAAGLADVIDFLESFRFDGQDLDYLRGLGQFSDEFLGWLAGLRFTGEVWAVPEGTVVFPNEPIVAVIAPIIEAQLVETFVLNQIHLQSVLASKAARVVGAARGRPVVDFGARRAHGADAALKVARTSYLAGAAGTSNLLAARHYGIPAFGTMAHSYVQAFDNEIDAFDTFARLYPGTTLLVDTYDTLRGVDRVIELARRLGDRFDVRAVRLDSGDLGALSTAARARLDAAGLNRVEIFASSGLDEHRIAALVAAGCPIDGFGVGTKLVVAADAPALDMAYKLVEYNGIGRTKFSSGKVIYPGRKQVFRRLENGRFRGDTLGRHDEKPPGKPLLVPMMIDGRRISQQVPTLEAARDWARRQVGALPPELRSLEDTGYSYPVAVSDAVVSELERIRQGDTAKQGPQLR</sequence>
<evidence type="ECO:0000256" key="9">
    <source>
        <dbReference type="RuleBase" id="RU365100"/>
    </source>
</evidence>
<dbReference type="AlphaFoldDB" id="A0A163YHR4"/>
<comment type="PTM">
    <text evidence="9">Transiently phosphorylated on a His residue during the reaction cycle. Phosphorylation strongly increases the affinity for substrates and increases the rate of nicotinate D-ribonucleotide production. Dephosphorylation regenerates the low-affinity form of the enzyme, leading to product release.</text>
</comment>
<evidence type="ECO:0000256" key="4">
    <source>
        <dbReference type="ARBA" id="ARBA00022553"/>
    </source>
</evidence>
<keyword evidence="7 9" id="KW-0808">Transferase</keyword>
<dbReference type="SUPFAM" id="SSF54675">
    <property type="entry name" value="Nicotinate/Quinolinate PRTase N-terminal domain-like"/>
    <property type="match status" value="1"/>
</dbReference>
<dbReference type="InterPro" id="IPR040727">
    <property type="entry name" value="NAPRTase_N"/>
</dbReference>
<dbReference type="PIRSF" id="PIRSF000484">
    <property type="entry name" value="NAPRT"/>
    <property type="match status" value="1"/>
</dbReference>
<dbReference type="FunFam" id="3.20.20.70:FF:000076">
    <property type="entry name" value="Nicotinate phosphoribosyltransferase"/>
    <property type="match status" value="1"/>
</dbReference>
<evidence type="ECO:0000256" key="1">
    <source>
        <dbReference type="ARBA" id="ARBA00004952"/>
    </source>
</evidence>
<evidence type="ECO:0000256" key="3">
    <source>
        <dbReference type="ARBA" id="ARBA00013236"/>
    </source>
</evidence>
<dbReference type="RefSeq" id="WP_075511786.1">
    <property type="nucleotide sequence ID" value="NZ_CP089224.1"/>
</dbReference>
<dbReference type="GO" id="GO:0047280">
    <property type="term" value="F:nicotinamide phosphoribosyltransferase activity"/>
    <property type="evidence" value="ECO:0007669"/>
    <property type="project" value="UniProtKB-ARBA"/>
</dbReference>
<keyword evidence="13" id="KW-1185">Reference proteome</keyword>
<dbReference type="InterPro" id="IPR041525">
    <property type="entry name" value="N/Namide_PRibTrfase"/>
</dbReference>
<dbReference type="Gene3D" id="3.20.140.10">
    <property type="entry name" value="nicotinate phosphoribosyltransferase"/>
    <property type="match status" value="1"/>
</dbReference>
<evidence type="ECO:0000259" key="11">
    <source>
        <dbReference type="Pfam" id="PF17767"/>
    </source>
</evidence>
<keyword evidence="6 9" id="KW-0662">Pyridine nucleotide biosynthesis</keyword>
<dbReference type="SUPFAM" id="SSF51690">
    <property type="entry name" value="Nicotinate/Quinolinate PRTase C-terminal domain-like"/>
    <property type="match status" value="1"/>
</dbReference>
<dbReference type="NCBIfam" id="NF009131">
    <property type="entry name" value="PRK12484.1"/>
    <property type="match status" value="1"/>
</dbReference>
<dbReference type="PANTHER" id="PTHR11098:SF1">
    <property type="entry name" value="NICOTINATE PHOSPHORIBOSYLTRANSFERASE"/>
    <property type="match status" value="1"/>
</dbReference>
<keyword evidence="5 9" id="KW-0436">Ligase</keyword>
<evidence type="ECO:0000256" key="6">
    <source>
        <dbReference type="ARBA" id="ARBA00022642"/>
    </source>
</evidence>
<keyword evidence="4" id="KW-0597">Phosphoprotein</keyword>
<evidence type="ECO:0000256" key="5">
    <source>
        <dbReference type="ARBA" id="ARBA00022598"/>
    </source>
</evidence>
<evidence type="ECO:0000256" key="8">
    <source>
        <dbReference type="ARBA" id="ARBA00048668"/>
    </source>
</evidence>
<dbReference type="PANTHER" id="PTHR11098">
    <property type="entry name" value="NICOTINATE PHOSPHORIBOSYLTRANSFERASE"/>
    <property type="match status" value="1"/>
</dbReference>
<evidence type="ECO:0000313" key="13">
    <source>
        <dbReference type="Proteomes" id="UP000077342"/>
    </source>
</evidence>
<dbReference type="NCBIfam" id="TIGR01513">
    <property type="entry name" value="NAPRTase_put"/>
    <property type="match status" value="1"/>
</dbReference>
<feature type="domain" description="Nicotinate phosphoribosyltransferase N-terminal" evidence="11">
    <location>
        <begin position="10"/>
        <end position="132"/>
    </location>
</feature>
<dbReference type="CDD" id="cd01570">
    <property type="entry name" value="NAPRTase_A"/>
    <property type="match status" value="1"/>
</dbReference>
<evidence type="ECO:0000259" key="10">
    <source>
        <dbReference type="Pfam" id="PF04095"/>
    </source>
</evidence>
<dbReference type="GO" id="GO:0004516">
    <property type="term" value="F:nicotinate phosphoribosyltransferase activity"/>
    <property type="evidence" value="ECO:0007669"/>
    <property type="project" value="UniProtKB-UniRule"/>
</dbReference>
<dbReference type="InterPro" id="IPR006405">
    <property type="entry name" value="Nic_PRibTrfase_pncB"/>
</dbReference>
<dbReference type="GO" id="GO:0034355">
    <property type="term" value="P:NAD+ biosynthetic process via the salvage pathway"/>
    <property type="evidence" value="ECO:0007669"/>
    <property type="project" value="TreeGrafter"/>
</dbReference>
<dbReference type="GO" id="GO:0005829">
    <property type="term" value="C:cytosol"/>
    <property type="evidence" value="ECO:0007669"/>
    <property type="project" value="TreeGrafter"/>
</dbReference>
<dbReference type="NCBIfam" id="NF006696">
    <property type="entry name" value="PRK09243.1-3"/>
    <property type="match status" value="1"/>
</dbReference>
<keyword evidence="12" id="KW-0328">Glycosyltransferase</keyword>
<accession>A0A163YHR4</accession>
<dbReference type="UniPathway" id="UPA00253">
    <property type="reaction ID" value="UER00457"/>
</dbReference>
<proteinExistence type="inferred from homology"/>